<sequence>METDIKKRPLLIPVILPLLTFVLGFGFAWLVFSGGGADDTTNNESNTASDAFSIPLGHSSVSVDDQRAGESVFIALATLSRGAWVAIHEDQDGMPANILGARYFPGGKTAGTVELLRGTVPERAYYAVIHADDGDREFDFRRDEALQDPFGNLIMSAFRTFSEEAPNGSGTGQ</sequence>
<evidence type="ECO:0000256" key="1">
    <source>
        <dbReference type="SAM" id="Phobius"/>
    </source>
</evidence>
<evidence type="ECO:0000259" key="2">
    <source>
        <dbReference type="Pfam" id="PF23951"/>
    </source>
</evidence>
<feature type="transmembrane region" description="Helical" evidence="1">
    <location>
        <begin position="12"/>
        <end position="32"/>
    </location>
</feature>
<protein>
    <recommendedName>
        <fullName evidence="2">DUF7282 domain-containing protein</fullName>
    </recommendedName>
</protein>
<keyword evidence="1" id="KW-0472">Membrane</keyword>
<keyword evidence="1" id="KW-0812">Transmembrane</keyword>
<dbReference type="Pfam" id="PF23951">
    <property type="entry name" value="DUF7282"/>
    <property type="match status" value="1"/>
</dbReference>
<reference evidence="4" key="1">
    <citation type="submission" date="2017-09" db="EMBL/GenBank/DDBJ databases">
        <title>Depth-based differentiation of microbial function through sediment-hosted aquifers and enrichment of novel symbionts in the deep terrestrial subsurface.</title>
        <authorList>
            <person name="Probst A.J."/>
            <person name="Ladd B."/>
            <person name="Jarett J.K."/>
            <person name="Geller-Mcgrath D.E."/>
            <person name="Sieber C.M.K."/>
            <person name="Emerson J.B."/>
            <person name="Anantharaman K."/>
            <person name="Thomas B.C."/>
            <person name="Malmstrom R."/>
            <person name="Stieglmeier M."/>
            <person name="Klingl A."/>
            <person name="Woyke T."/>
            <person name="Ryan C.M."/>
            <person name="Banfield J.F."/>
        </authorList>
    </citation>
    <scope>NUCLEOTIDE SEQUENCE [LARGE SCALE GENOMIC DNA]</scope>
</reference>
<dbReference type="EMBL" id="PFCO01000008">
    <property type="protein sequence ID" value="PIR69396.1"/>
    <property type="molecule type" value="Genomic_DNA"/>
</dbReference>
<dbReference type="Proteomes" id="UP000231503">
    <property type="component" value="Unassembled WGS sequence"/>
</dbReference>
<dbReference type="InterPro" id="IPR055706">
    <property type="entry name" value="Slg1/2_DUF7282"/>
</dbReference>
<gene>
    <name evidence="3" type="ORF">COU47_03435</name>
</gene>
<proteinExistence type="predicted"/>
<comment type="caution">
    <text evidence="3">The sequence shown here is derived from an EMBL/GenBank/DDBJ whole genome shotgun (WGS) entry which is preliminary data.</text>
</comment>
<organism evidence="3 4">
    <name type="scientific">Candidatus Niyogibacteria bacterium CG10_big_fil_rev_8_21_14_0_10_46_36</name>
    <dbReference type="NCBI Taxonomy" id="1974726"/>
    <lineage>
        <taxon>Bacteria</taxon>
        <taxon>Candidatus Niyogiibacteriota</taxon>
    </lineage>
</organism>
<feature type="domain" description="DUF7282" evidence="2">
    <location>
        <begin position="60"/>
        <end position="148"/>
    </location>
</feature>
<keyword evidence="1" id="KW-1133">Transmembrane helix</keyword>
<accession>A0A2H0TCW0</accession>
<name>A0A2H0TCW0_9BACT</name>
<evidence type="ECO:0000313" key="4">
    <source>
        <dbReference type="Proteomes" id="UP000231503"/>
    </source>
</evidence>
<evidence type="ECO:0000313" key="3">
    <source>
        <dbReference type="EMBL" id="PIR69396.1"/>
    </source>
</evidence>
<dbReference type="AlphaFoldDB" id="A0A2H0TCW0"/>